<dbReference type="InterPro" id="IPR002083">
    <property type="entry name" value="MATH/TRAF_dom"/>
</dbReference>
<dbReference type="PANTHER" id="PTHR22093">
    <property type="entry name" value="LEUKOCYTE RECEPTOR CLUSTER LRC MEMBER 1"/>
    <property type="match status" value="1"/>
</dbReference>
<evidence type="ECO:0000256" key="1">
    <source>
        <dbReference type="SAM" id="MobiDB-lite"/>
    </source>
</evidence>
<feature type="compositionally biased region" description="Low complexity" evidence="1">
    <location>
        <begin position="128"/>
        <end position="139"/>
    </location>
</feature>
<protein>
    <recommendedName>
        <fullName evidence="2">MATH domain-containing protein</fullName>
    </recommendedName>
</protein>
<dbReference type="Pfam" id="PF22486">
    <property type="entry name" value="MATH_2"/>
    <property type="match status" value="1"/>
</dbReference>
<reference evidence="3" key="1">
    <citation type="submission" date="2020-11" db="EMBL/GenBank/DDBJ databases">
        <title>Chlorella ohadii genome sequencing and assembly.</title>
        <authorList>
            <person name="Murik O."/>
            <person name="Treves H."/>
            <person name="Kedem I."/>
            <person name="Shotland Y."/>
            <person name="Kaplan A."/>
        </authorList>
    </citation>
    <scope>NUCLEOTIDE SEQUENCE</scope>
    <source>
        <strain evidence="3">1</strain>
    </source>
</reference>
<dbReference type="InterPro" id="IPR039875">
    <property type="entry name" value="LENG1-like"/>
</dbReference>
<name>A0AAD5GZ63_9CHLO</name>
<evidence type="ECO:0000259" key="2">
    <source>
        <dbReference type="Pfam" id="PF22486"/>
    </source>
</evidence>
<dbReference type="Proteomes" id="UP001205105">
    <property type="component" value="Unassembled WGS sequence"/>
</dbReference>
<gene>
    <name evidence="3" type="ORF">COHA_008109</name>
</gene>
<proteinExistence type="predicted"/>
<dbReference type="EMBL" id="JADXDR010000136">
    <property type="protein sequence ID" value="KAI7838101.1"/>
    <property type="molecule type" value="Genomic_DNA"/>
</dbReference>
<feature type="compositionally biased region" description="Low complexity" evidence="1">
    <location>
        <begin position="382"/>
        <end position="404"/>
    </location>
</feature>
<comment type="caution">
    <text evidence="3">The sequence shown here is derived from an EMBL/GenBank/DDBJ whole genome shotgun (WGS) entry which is preliminary data.</text>
</comment>
<feature type="compositionally biased region" description="Low complexity" evidence="1">
    <location>
        <begin position="87"/>
        <end position="109"/>
    </location>
</feature>
<dbReference type="InterPro" id="IPR008974">
    <property type="entry name" value="TRAF-like"/>
</dbReference>
<keyword evidence="4" id="KW-1185">Reference proteome</keyword>
<feature type="domain" description="MATH" evidence="2">
    <location>
        <begin position="744"/>
        <end position="841"/>
    </location>
</feature>
<feature type="compositionally biased region" description="Basic and acidic residues" evidence="1">
    <location>
        <begin position="336"/>
        <end position="346"/>
    </location>
</feature>
<feature type="compositionally biased region" description="Basic and acidic residues" evidence="1">
    <location>
        <begin position="243"/>
        <end position="253"/>
    </location>
</feature>
<feature type="region of interest" description="Disordered" evidence="1">
    <location>
        <begin position="292"/>
        <end position="451"/>
    </location>
</feature>
<dbReference type="SUPFAM" id="SSF49599">
    <property type="entry name" value="TRAF domain-like"/>
    <property type="match status" value="1"/>
</dbReference>
<feature type="region of interest" description="Disordered" evidence="1">
    <location>
        <begin position="87"/>
        <end position="271"/>
    </location>
</feature>
<dbReference type="PANTHER" id="PTHR22093:SF0">
    <property type="entry name" value="LEUKOCYTE RECEPTOR CLUSTER MEMBER 1"/>
    <property type="match status" value="1"/>
</dbReference>
<feature type="compositionally biased region" description="Low complexity" evidence="1">
    <location>
        <begin position="197"/>
        <end position="223"/>
    </location>
</feature>
<feature type="compositionally biased region" description="Low complexity" evidence="1">
    <location>
        <begin position="149"/>
        <end position="163"/>
    </location>
</feature>
<accession>A0AAD5GZ63</accession>
<dbReference type="AlphaFoldDB" id="A0AAD5GZ63"/>
<sequence length="845" mass="92056">MGGHGGLNILPQKRWNVYGREQRLKVARDEAKYEEEQAVVREKAEAADRERRRQLLLQRARQRYGGQQTIEAPEGAAPLLLEQPSAAVAAAAGEAEQAWQQSPAAASWEPDSEAMRGLAAGQADHMAALEQQAQQGQQGQRRRGHREAAAPQQEQQQEQQLGQRQRKRGRWEAAGAVGPPPSLAQLAAQLDAPTPWQQAILDAGAAGGQQALADQQQQQEQQGSRLERFNLFAEEEALAAKRKNPEVEAEKREEKRRRGNPDTQTSDARFDEQFGFAHKLYGEAAMPWYAKRGSTLPGEAGQEQQQQQQRDVSGGRKQMWQWEMQARAALVGAGRQEGEQPEEHGQAQRPPAGLLAGVKVVSGGGAQDGDGSRRQRHKRRSASSSSGSSDSDSSSSSSDSSSSDSEGERRRRKQGGSKRRHKQRSRERSKSKRRHKEKRSKGGKGGGSKAIEQLRLERLQRNMAAAESAAGDLPKFSKAKPEAYYLGESWEELATLSDAVLVAAGVALQVLSMQSSVLRGLFVEFLGTSTCYADGPVRCKRKIAGKHDKLVLGEPLSGCSLFDSALFLRLCYRPQDASQSNLVANQHCLPALLQLAHKLDAARILGEVAKHMKVAPMRTIDEALRWIEAAEQCHQTELRLACIARLVQRLLGGDSSGGMASGIIDARLLRNLDSSAMQLVLALVLSAARQLAPCTQRLAYSPPSDGDIASAIQQAGNTSDCELRMPQFLQRAALVQPGYKAPTPCLSVPGGEWRLSFHPNGSTEAHKGHVSVVAPKEGTKEAAVTFTLYDQTTEQPEHKVWSFQAAVGTAGFGYPKLISHDGLRARPGYLAGGTLCMRINVHVLA</sequence>
<feature type="compositionally biased region" description="Basic residues" evidence="1">
    <location>
        <begin position="410"/>
        <end position="442"/>
    </location>
</feature>
<dbReference type="Gene3D" id="2.60.210.10">
    <property type="entry name" value="Apoptosis, Tumor Necrosis Factor Receptor Associated Protein 2, Chain A"/>
    <property type="match status" value="1"/>
</dbReference>
<organism evidence="3 4">
    <name type="scientific">Chlorella ohadii</name>
    <dbReference type="NCBI Taxonomy" id="2649997"/>
    <lineage>
        <taxon>Eukaryota</taxon>
        <taxon>Viridiplantae</taxon>
        <taxon>Chlorophyta</taxon>
        <taxon>core chlorophytes</taxon>
        <taxon>Trebouxiophyceae</taxon>
        <taxon>Chlorellales</taxon>
        <taxon>Chlorellaceae</taxon>
        <taxon>Chlorella clade</taxon>
        <taxon>Chlorella</taxon>
    </lineage>
</organism>
<evidence type="ECO:0000313" key="3">
    <source>
        <dbReference type="EMBL" id="KAI7838101.1"/>
    </source>
</evidence>
<evidence type="ECO:0000313" key="4">
    <source>
        <dbReference type="Proteomes" id="UP001205105"/>
    </source>
</evidence>